<name>A0AA38VVJ3_9PEZI</name>
<dbReference type="EMBL" id="JANBVN010000079">
    <property type="protein sequence ID" value="KAJ9149553.1"/>
    <property type="molecule type" value="Genomic_DNA"/>
</dbReference>
<organism evidence="5 6">
    <name type="scientific">Coniochaeta hoffmannii</name>
    <dbReference type="NCBI Taxonomy" id="91930"/>
    <lineage>
        <taxon>Eukaryota</taxon>
        <taxon>Fungi</taxon>
        <taxon>Dikarya</taxon>
        <taxon>Ascomycota</taxon>
        <taxon>Pezizomycotina</taxon>
        <taxon>Sordariomycetes</taxon>
        <taxon>Sordariomycetidae</taxon>
        <taxon>Coniochaetales</taxon>
        <taxon>Coniochaetaceae</taxon>
        <taxon>Coniochaeta</taxon>
    </lineage>
</organism>
<protein>
    <submittedName>
        <fullName evidence="5">Nuclear GTPase SLIP-GC</fullName>
    </submittedName>
</protein>
<dbReference type="InterPro" id="IPR027417">
    <property type="entry name" value="P-loop_NTPase"/>
</dbReference>
<dbReference type="PANTHER" id="PTHR36681">
    <property type="entry name" value="NUCLEAR GTPASE, GERMINAL CENTER-ASSOCIATED, TANDEM DUPLICATE 3"/>
    <property type="match status" value="1"/>
</dbReference>
<dbReference type="Gene3D" id="3.40.50.300">
    <property type="entry name" value="P-loop containing nucleotide triphosphate hydrolases"/>
    <property type="match status" value="1"/>
</dbReference>
<dbReference type="Pfam" id="PF24564">
    <property type="entry name" value="DUF7605"/>
    <property type="match status" value="1"/>
</dbReference>
<keyword evidence="1" id="KW-0175">Coiled coil</keyword>
<feature type="region of interest" description="Disordered" evidence="2">
    <location>
        <begin position="409"/>
        <end position="447"/>
    </location>
</feature>
<gene>
    <name evidence="5" type="ORF">NKR19_g5643</name>
</gene>
<proteinExistence type="predicted"/>
<dbReference type="SUPFAM" id="SSF52540">
    <property type="entry name" value="P-loop containing nucleoside triphosphate hydrolases"/>
    <property type="match status" value="1"/>
</dbReference>
<evidence type="ECO:0000259" key="4">
    <source>
        <dbReference type="Pfam" id="PF24564"/>
    </source>
</evidence>
<keyword evidence="6" id="KW-1185">Reference proteome</keyword>
<evidence type="ECO:0000256" key="2">
    <source>
        <dbReference type="SAM" id="MobiDB-lite"/>
    </source>
</evidence>
<evidence type="ECO:0000313" key="6">
    <source>
        <dbReference type="Proteomes" id="UP001174691"/>
    </source>
</evidence>
<dbReference type="InterPro" id="IPR056024">
    <property type="entry name" value="DUF7605"/>
</dbReference>
<comment type="caution">
    <text evidence="5">The sequence shown here is derived from an EMBL/GenBank/DDBJ whole genome shotgun (WGS) entry which is preliminary data.</text>
</comment>
<feature type="coiled-coil region" evidence="1">
    <location>
        <begin position="635"/>
        <end position="662"/>
    </location>
</feature>
<dbReference type="Proteomes" id="UP001174691">
    <property type="component" value="Unassembled WGS sequence"/>
</dbReference>
<dbReference type="Pfam" id="PF00350">
    <property type="entry name" value="Dynamin_N"/>
    <property type="match status" value="1"/>
</dbReference>
<sequence>MDLSQQSEATLSEQPLAPVKELIASGSAKQLLAGVEAAKKIAGDIITVLHDVKDNGSVSKLFTGFQRLIETKISERTVIGLVGSTGAGKSSVVNAVLDEEALVPTSGLHACTAVITEISYNHDDEPGKRYKAEVEFIAAADWKQELSLLFEDLASLNSQTDASMMPEDADSEIALAKVRAVYPTLERESYGKGESTVKKLVRVPAVKEILGVTKCLHADSASSLYQQLRKYVGSDAKASTGPTEGAQVPAMAVWPLVKVVRVFTKSPVLKNGLVLVDLPGVMDSNGARVAVTENYMAQCDGFCVVAPIIRAVDDKAAKNLMGESFKRQMQLDEATKDLDGVWRRRAMDVKSQMEETENLQEEKSATMAEVNKGIEALISESKHIDTRVQELIVALTGLPQTCNDGAAYQGKRKLSETPVPEAKRPTTKDGGSVRASSMPIEPRTPETQEEVVQEIGNLQAKKHEVSKTRDNLDARVGELEREQRELCQQILVLQAQEKKQCIQNRNDIVRSAMKRDYAEGIRQLDQDQGSEEDLAGFDPTVAARNYKKLAEDFEVFCVSSHAYLQLCGKLCKDTKITGYESKEDTEIPALQRRAMCLAESTRSTACRTFLKGFLQLLNSLTLQLKMNETPLELENELKEDERKHLLDSVAQLKLQFESAERALWDKWDAEVQRIIARLADGVQVCKQQAGTIASSWFKAKAKGGIPYNTFRAACLRDVKYGNHNGDINLNEDLIKPLKRSFARRWEMAFEGDIPRALEVFGASRAGFLRSLQIDMQERERLKCSGGSLRAMTEVVRGHGYAMRDVHAKNDFLAAHQRKATRLMDPCIAAVMSAGYRGCINEKGLGTRLRMKNVILGHVEARADMFPKVARFLERRLAKMKEHLGRRILENNLDVFDAIQTGYLDIINGTDMFGSLNVRITGDQLRTILLDADLQYQEIQLMDDTNTGEDVHNSVRSTEHGAAAAAGMPDAVGV</sequence>
<dbReference type="PANTHER" id="PTHR36681:SF3">
    <property type="entry name" value="NUCLEAR GTPASE, GERMINAL CENTER-ASSOCIATED, TANDEM DUPLICATE 3"/>
    <property type="match status" value="1"/>
</dbReference>
<feature type="domain" description="DUF7605" evidence="4">
    <location>
        <begin position="704"/>
        <end position="860"/>
    </location>
</feature>
<accession>A0AA38VVJ3</accession>
<evidence type="ECO:0000313" key="5">
    <source>
        <dbReference type="EMBL" id="KAJ9149553.1"/>
    </source>
</evidence>
<feature type="coiled-coil region" evidence="1">
    <location>
        <begin position="462"/>
        <end position="496"/>
    </location>
</feature>
<evidence type="ECO:0000256" key="1">
    <source>
        <dbReference type="SAM" id="Coils"/>
    </source>
</evidence>
<evidence type="ECO:0000259" key="3">
    <source>
        <dbReference type="Pfam" id="PF00350"/>
    </source>
</evidence>
<feature type="domain" description="Dynamin N-terminal" evidence="3">
    <location>
        <begin position="79"/>
        <end position="322"/>
    </location>
</feature>
<dbReference type="AlphaFoldDB" id="A0AA38VVJ3"/>
<reference evidence="5" key="1">
    <citation type="submission" date="2022-07" db="EMBL/GenBank/DDBJ databases">
        <title>Fungi with potential for degradation of polypropylene.</title>
        <authorList>
            <person name="Gostincar C."/>
        </authorList>
    </citation>
    <scope>NUCLEOTIDE SEQUENCE</scope>
    <source>
        <strain evidence="5">EXF-13287</strain>
    </source>
</reference>
<dbReference type="InterPro" id="IPR045063">
    <property type="entry name" value="Dynamin_N"/>
</dbReference>